<dbReference type="Pfam" id="PF01556">
    <property type="entry name" value="DnaJ_C"/>
    <property type="match status" value="1"/>
</dbReference>
<dbReference type="CDD" id="cd10747">
    <property type="entry name" value="DnaJ_C"/>
    <property type="match status" value="1"/>
</dbReference>
<comment type="caution">
    <text evidence="3">The sequence shown here is derived from an EMBL/GenBank/DDBJ whole genome shotgun (WGS) entry which is preliminary data.</text>
</comment>
<sequence length="371" mass="41763">MKFHASVLLLASTTFIGTNAWNIFGDEPQVDPFADKKCPYAVLGVNKTASAKEIRRTFLQLSKKYHPDVSKEEGAADKYKEINEAYEILNNADRRRAYDEGGFPALMRLAQGGGEDEGYDINDIFSNFFGFGGARQREEAMRAEPLVYPISLPMDILYHGREVGIKVQVTRLCKNYDDCEIRRPDCQGHEIRIVTRQHAPGMFLQQQIRDPTCVGRNKGWKPNCRACPEGPTYMEDLNLDITIEPGAKHGQQIIIEGRGQERPGLHRGHIIFTIEQKPHHIYRREGNDLYRTLDITLKEALLGFSKTIDLFGESIQVAQSGVTPHNDVIKIDQKGMPINDNGAFGDMYISINVIFPKALSDGQIALLEQAL</sequence>
<dbReference type="PRINTS" id="PR00625">
    <property type="entry name" value="JDOMAIN"/>
</dbReference>
<protein>
    <submittedName>
        <fullName evidence="3">DnaJ domain containing protein</fullName>
    </submittedName>
</protein>
<dbReference type="RefSeq" id="XP_001608758.1">
    <property type="nucleotide sequence ID" value="XM_001608708.1"/>
</dbReference>
<evidence type="ECO:0000259" key="2">
    <source>
        <dbReference type="PROSITE" id="PS50076"/>
    </source>
</evidence>
<reference evidence="4" key="3">
    <citation type="journal article" date="2021" name="Int. J. Parasitol.">
        <title>Comparative analysis of gene expression between Babesia bovis blood stages and kinetes allowed by improved genome annotation.</title>
        <authorList>
            <person name="Ueti M.W."/>
            <person name="Johnson W.C."/>
            <person name="Kappmeyer L.S."/>
            <person name="Herndon D.R."/>
            <person name="Mousel M.R."/>
            <person name="Reif K.E."/>
            <person name="Taus N.S."/>
            <person name="Ifeonu O.O."/>
            <person name="Silva J.C."/>
            <person name="Suarez C.E."/>
            <person name="Brayton K.A."/>
        </authorList>
    </citation>
    <scope>NUCLEOTIDE SEQUENCE [LARGE SCALE GENOMIC DNA]</scope>
</reference>
<reference evidence="4" key="2">
    <citation type="journal article" date="2020" name="Data Brief">
        <title>Transcriptome dataset of Babesia bovis life stages within vertebrate and invertebrate hosts.</title>
        <authorList>
            <person name="Ueti M.W."/>
            <person name="Johnson W.C."/>
            <person name="Kappmeyer L.S."/>
            <person name="Herndon D.R."/>
            <person name="Mousel M.R."/>
            <person name="Reif K.E."/>
            <person name="Taus N.S."/>
            <person name="Ifeonu O.O."/>
            <person name="Silva J.C."/>
            <person name="Suarez C.E."/>
            <person name="Brayton K.A."/>
        </authorList>
    </citation>
    <scope>NUCLEOTIDE SEQUENCE [LARGE SCALE GENOMIC DNA]</scope>
</reference>
<dbReference type="GO" id="GO:0030544">
    <property type="term" value="F:Hsp70 protein binding"/>
    <property type="evidence" value="ECO:0007669"/>
    <property type="project" value="InterPro"/>
</dbReference>
<dbReference type="InterPro" id="IPR018253">
    <property type="entry name" value="DnaJ_domain_CS"/>
</dbReference>
<dbReference type="InterPro" id="IPR008971">
    <property type="entry name" value="HSP40/DnaJ_pept-bd"/>
</dbReference>
<organism evidence="3 4">
    <name type="scientific">Babesia bovis</name>
    <dbReference type="NCBI Taxonomy" id="5865"/>
    <lineage>
        <taxon>Eukaryota</taxon>
        <taxon>Sar</taxon>
        <taxon>Alveolata</taxon>
        <taxon>Apicomplexa</taxon>
        <taxon>Aconoidasida</taxon>
        <taxon>Piroplasmida</taxon>
        <taxon>Babesiidae</taxon>
        <taxon>Babesia</taxon>
    </lineage>
</organism>
<feature type="domain" description="J" evidence="2">
    <location>
        <begin position="38"/>
        <end position="102"/>
    </location>
</feature>
<dbReference type="PROSITE" id="PS50076">
    <property type="entry name" value="DNAJ_2"/>
    <property type="match status" value="1"/>
</dbReference>
<dbReference type="Proteomes" id="UP000002173">
    <property type="component" value="Unassembled WGS sequence"/>
</dbReference>
<dbReference type="EMBL" id="AAXT01000006">
    <property type="protein sequence ID" value="EDO05190.1"/>
    <property type="molecule type" value="Genomic_DNA"/>
</dbReference>
<dbReference type="InterPro" id="IPR036869">
    <property type="entry name" value="J_dom_sf"/>
</dbReference>
<dbReference type="SUPFAM" id="SSF46565">
    <property type="entry name" value="Chaperone J-domain"/>
    <property type="match status" value="1"/>
</dbReference>
<dbReference type="STRING" id="5865.A7AXB7"/>
<dbReference type="InParanoid" id="A7AXB7"/>
<dbReference type="GO" id="GO:0051082">
    <property type="term" value="F:unfolded protein binding"/>
    <property type="evidence" value="ECO:0007669"/>
    <property type="project" value="InterPro"/>
</dbReference>
<keyword evidence="1" id="KW-0732">Signal</keyword>
<evidence type="ECO:0000256" key="1">
    <source>
        <dbReference type="SAM" id="SignalP"/>
    </source>
</evidence>
<dbReference type="CDD" id="cd06257">
    <property type="entry name" value="DnaJ"/>
    <property type="match status" value="1"/>
</dbReference>
<dbReference type="VEuPathDB" id="PiroplasmaDB:BBOV_I000970"/>
<dbReference type="eggNOG" id="KOG0712">
    <property type="taxonomic scope" value="Eukaryota"/>
</dbReference>
<dbReference type="FunCoup" id="A7AXB7">
    <property type="interactions" value="10"/>
</dbReference>
<dbReference type="Gene3D" id="1.10.287.110">
    <property type="entry name" value="DnaJ domain"/>
    <property type="match status" value="1"/>
</dbReference>
<gene>
    <name evidence="3" type="ORF">BBOV_I000970</name>
</gene>
<dbReference type="Gene3D" id="2.60.260.20">
    <property type="entry name" value="Urease metallochaperone UreE, N-terminal domain"/>
    <property type="match status" value="2"/>
</dbReference>
<proteinExistence type="predicted"/>
<evidence type="ECO:0000313" key="3">
    <source>
        <dbReference type="EMBL" id="EDO05190.1"/>
    </source>
</evidence>
<dbReference type="PROSITE" id="PS00636">
    <property type="entry name" value="DNAJ_1"/>
    <property type="match status" value="1"/>
</dbReference>
<dbReference type="GO" id="GO:0006457">
    <property type="term" value="P:protein folding"/>
    <property type="evidence" value="ECO:0007669"/>
    <property type="project" value="InterPro"/>
</dbReference>
<keyword evidence="4" id="KW-1185">Reference proteome</keyword>
<dbReference type="InterPro" id="IPR001623">
    <property type="entry name" value="DnaJ_domain"/>
</dbReference>
<name>A7AXB7_BABBO</name>
<reference evidence="3 4" key="1">
    <citation type="journal article" date="2007" name="PLoS Pathog.">
        <title>Genome sequence of Babesia bovis and comparative analysis of apicomplexan hemoprotozoa.</title>
        <authorList>
            <person name="Brayton K.A."/>
            <person name="Lau A.O.T."/>
            <person name="Herndon D.R."/>
            <person name="Hannick L."/>
            <person name="Kappmeyer L.S."/>
            <person name="Berens S.J."/>
            <person name="Bidwell S.L."/>
            <person name="Brown W.C."/>
            <person name="Crabtree J."/>
            <person name="Fadrosh D."/>
            <person name="Feldblum T."/>
            <person name="Forberger H.A."/>
            <person name="Haas B.J."/>
            <person name="Howell J.M."/>
            <person name="Khouri H."/>
            <person name="Koo H."/>
            <person name="Mann D.J."/>
            <person name="Norimine J."/>
            <person name="Paulsen I.T."/>
            <person name="Radune D."/>
            <person name="Ren Q."/>
            <person name="Smith R.K. Jr."/>
            <person name="Suarez C.E."/>
            <person name="White O."/>
            <person name="Wortman J.R."/>
            <person name="Knowles D.P. Jr."/>
            <person name="McElwain T.F."/>
            <person name="Nene V.M."/>
        </authorList>
    </citation>
    <scope>NUCLEOTIDE SEQUENCE [LARGE SCALE GENOMIC DNA]</scope>
    <source>
        <strain evidence="3">T2Bo</strain>
    </source>
</reference>
<feature type="chain" id="PRO_5002704463" evidence="1">
    <location>
        <begin position="21"/>
        <end position="371"/>
    </location>
</feature>
<dbReference type="InterPro" id="IPR002939">
    <property type="entry name" value="DnaJ_C"/>
</dbReference>
<dbReference type="Gene3D" id="2.10.230.10">
    <property type="entry name" value="Heat shock protein DnaJ, cysteine-rich domain"/>
    <property type="match status" value="1"/>
</dbReference>
<accession>A7AXB7</accession>
<dbReference type="SMART" id="SM00271">
    <property type="entry name" value="DnaJ"/>
    <property type="match status" value="1"/>
</dbReference>
<dbReference type="Pfam" id="PF00226">
    <property type="entry name" value="DnaJ"/>
    <property type="match status" value="1"/>
</dbReference>
<evidence type="ECO:0000313" key="4">
    <source>
        <dbReference type="Proteomes" id="UP000002173"/>
    </source>
</evidence>
<dbReference type="OMA" id="YDECETK"/>
<dbReference type="AlphaFoldDB" id="A7AXB7"/>
<dbReference type="FunFam" id="2.60.260.20:FF:000013">
    <property type="entry name" value="DnaJ subfamily B member 11"/>
    <property type="match status" value="1"/>
</dbReference>
<feature type="signal peptide" evidence="1">
    <location>
        <begin position="1"/>
        <end position="20"/>
    </location>
</feature>
<dbReference type="PANTHER" id="PTHR43888">
    <property type="entry name" value="DNAJ-LIKE-2, ISOFORM A-RELATED"/>
    <property type="match status" value="1"/>
</dbReference>
<dbReference type="KEGG" id="bbo:BBOV_I000970"/>
<dbReference type="GeneID" id="5476925"/>
<dbReference type="SUPFAM" id="SSF49493">
    <property type="entry name" value="HSP40/DnaJ peptide-binding domain"/>
    <property type="match status" value="2"/>
</dbReference>
<dbReference type="InterPro" id="IPR044713">
    <property type="entry name" value="DNJA1/2-like"/>
</dbReference>